<keyword evidence="1" id="KW-0812">Transmembrane</keyword>
<dbReference type="EMBL" id="WJBU01000010">
    <property type="protein sequence ID" value="MRD47823.1"/>
    <property type="molecule type" value="Genomic_DNA"/>
</dbReference>
<keyword evidence="1" id="KW-1133">Transmembrane helix</keyword>
<dbReference type="Proteomes" id="UP000487350">
    <property type="component" value="Unassembled WGS sequence"/>
</dbReference>
<sequence length="184" mass="19579">MLIQLIAQHPEAIGQVLKNTPAWVGGLLAGLTVLGASQARDRTASVARIAVMPVVMTGLSIWGMVSAFGNSPMFGWVMITWMFAAAVMLALVAPQRVPQGTTYDPLSRTFFMRGSWIPMVLILGIFLTKYIVGVDTAMNPGLARDAQYTLVVGGLYGLFSGLFAGRAARLLKLAFGLGHKGVPA</sequence>
<accession>A0A844B3M7</accession>
<dbReference type="Pfam" id="PF20327">
    <property type="entry name" value="DUF6622"/>
    <property type="match status" value="1"/>
</dbReference>
<dbReference type="OrthoDB" id="3034721at2"/>
<evidence type="ECO:0000256" key="1">
    <source>
        <dbReference type="SAM" id="Phobius"/>
    </source>
</evidence>
<organism evidence="2 3">
    <name type="scientific">Caenimonas koreensis DSM 17982</name>
    <dbReference type="NCBI Taxonomy" id="1121255"/>
    <lineage>
        <taxon>Bacteria</taxon>
        <taxon>Pseudomonadati</taxon>
        <taxon>Pseudomonadota</taxon>
        <taxon>Betaproteobacteria</taxon>
        <taxon>Burkholderiales</taxon>
        <taxon>Comamonadaceae</taxon>
        <taxon>Caenimonas</taxon>
    </lineage>
</organism>
<evidence type="ECO:0008006" key="4">
    <source>
        <dbReference type="Google" id="ProtNLM"/>
    </source>
</evidence>
<feature type="transmembrane region" description="Helical" evidence="1">
    <location>
        <begin position="146"/>
        <end position="165"/>
    </location>
</feature>
<keyword evidence="3" id="KW-1185">Reference proteome</keyword>
<name>A0A844B3M7_9BURK</name>
<dbReference type="InterPro" id="IPR046730">
    <property type="entry name" value="DUF6622"/>
</dbReference>
<comment type="caution">
    <text evidence="2">The sequence shown here is derived from an EMBL/GenBank/DDBJ whole genome shotgun (WGS) entry which is preliminary data.</text>
</comment>
<keyword evidence="1" id="KW-0472">Membrane</keyword>
<dbReference type="AlphaFoldDB" id="A0A844B3M7"/>
<gene>
    <name evidence="2" type="ORF">GHT07_11080</name>
</gene>
<feature type="transmembrane region" description="Helical" evidence="1">
    <location>
        <begin position="74"/>
        <end position="93"/>
    </location>
</feature>
<evidence type="ECO:0000313" key="3">
    <source>
        <dbReference type="Proteomes" id="UP000487350"/>
    </source>
</evidence>
<evidence type="ECO:0000313" key="2">
    <source>
        <dbReference type="EMBL" id="MRD47823.1"/>
    </source>
</evidence>
<protein>
    <recommendedName>
        <fullName evidence="4">Transmembrane protein</fullName>
    </recommendedName>
</protein>
<feature type="transmembrane region" description="Helical" evidence="1">
    <location>
        <begin position="20"/>
        <end position="37"/>
    </location>
</feature>
<feature type="transmembrane region" description="Helical" evidence="1">
    <location>
        <begin position="49"/>
        <end position="68"/>
    </location>
</feature>
<feature type="transmembrane region" description="Helical" evidence="1">
    <location>
        <begin position="114"/>
        <end position="134"/>
    </location>
</feature>
<reference evidence="2 3" key="1">
    <citation type="submission" date="2019-11" db="EMBL/GenBank/DDBJ databases">
        <title>Caenimonas koreensis gen. nov., sp. nov., isolated from activated sludge.</title>
        <authorList>
            <person name="Seung H.R."/>
        </authorList>
    </citation>
    <scope>NUCLEOTIDE SEQUENCE [LARGE SCALE GENOMIC DNA]</scope>
    <source>
        <strain evidence="2 3">EMB320</strain>
    </source>
</reference>
<proteinExistence type="predicted"/>